<dbReference type="Gene3D" id="1.20.930.40">
    <property type="entry name" value="Transferrin receptor-like, dimerisation domain"/>
    <property type="match status" value="1"/>
</dbReference>
<evidence type="ECO:0000256" key="9">
    <source>
        <dbReference type="ARBA" id="ARBA00066561"/>
    </source>
</evidence>
<keyword evidence="6" id="KW-0325">Glycoprotein</keyword>
<dbReference type="InterPro" id="IPR003137">
    <property type="entry name" value="PA_domain"/>
</dbReference>
<dbReference type="PANTHER" id="PTHR10404">
    <property type="entry name" value="N-ACETYLATED-ALPHA-LINKED ACIDIC DIPEPTIDASE"/>
    <property type="match status" value="1"/>
</dbReference>
<dbReference type="Pfam" id="PF02225">
    <property type="entry name" value="PA"/>
    <property type="match status" value="1"/>
</dbReference>
<reference evidence="14" key="1">
    <citation type="submission" date="2025-08" db="UniProtKB">
        <authorList>
            <consortium name="RefSeq"/>
        </authorList>
    </citation>
    <scope>IDENTIFICATION</scope>
    <source>
        <tissue evidence="14">Leaf</tissue>
    </source>
</reference>
<dbReference type="InterPro" id="IPR036757">
    <property type="entry name" value="TFR-like_dimer_dom_sf"/>
</dbReference>
<sequence>MNMRPTSLFPSKPTPTCTALSILALFLLASFYTLRHPHAPRNAAHFHRAFLSSASNATLAAYLRALTLRPHLAGTQPSLDAAHLVRAHFLSLGLETRVARFAPLLSYPVRASLAAHFPNGTSVDLPLTEPRLAPDAVVPYHAYSPSGSAVRALAVFANYGREEDYAALSAIGVEVAGCVAVVRRGALSRGDVVRAAESKGVLAVLMYTEGRTAWSRRGVERGTVMRGVGDPLSPGWAGVEGGEALGLEDEEVSARFPKIPSMPVSAECAEMILASLEGGRAPPEWTETLGFKVRGVGPGPTALNFSYQGEKKVVNIHNVFAVIRGLEEPDRYILLGNHRDAWTYGAVDPNSGTAALLDIARRYALMMHMGWNPRRSIILCSWDAEEFGMIGSTEWVEQNLMTLGSKAVAYLNVDCAVQGPGFFARATPQLDELLIEITKKVKDPDNKEATVYEMWAKADGGDNIQRLSGIDSDYAPFLQYAGIPSVDIYYGKDFPVYHTAYDTYDWMANHGDPLFQRHVAAAGVWGLLALRLADDLILPFNYLSYANQLQGYVDIVINLLEGNISVHPLTLSIQALVSVAKEVELEAEKLSVERMTGELGVLRRRALNDRLMLAERGFLDADGLPYGRWFKHLVYGPSDYRSKISFFPGVAEAIWRSAGMRGGEGRAPIQHEIWRVARAIQRVADVLGGRTL</sequence>
<dbReference type="Pfam" id="PF04389">
    <property type="entry name" value="Peptidase_M28"/>
    <property type="match status" value="1"/>
</dbReference>
<proteinExistence type="inferred from homology"/>
<evidence type="ECO:0000256" key="3">
    <source>
        <dbReference type="ARBA" id="ARBA00022968"/>
    </source>
</evidence>
<dbReference type="Gene3D" id="3.40.630.10">
    <property type="entry name" value="Zn peptidases"/>
    <property type="match status" value="1"/>
</dbReference>
<keyword evidence="13" id="KW-1185">Reference proteome</keyword>
<dbReference type="OrthoDB" id="5841748at2759"/>
<comment type="catalytic activity">
    <reaction evidence="7">
        <text>Release of an unsubstituted, C-terminal glutamyl residue, typically from Ac-Asp-Glu or folylpoly-gamma-glutamates.</text>
        <dbReference type="EC" id="3.4.17.21"/>
    </reaction>
</comment>
<evidence type="ECO:0000259" key="11">
    <source>
        <dbReference type="Pfam" id="PF04253"/>
    </source>
</evidence>
<dbReference type="InterPro" id="IPR046450">
    <property type="entry name" value="PA_dom_sf"/>
</dbReference>
<dbReference type="AlphaFoldDB" id="A0A8B8PAW0"/>
<dbReference type="RefSeq" id="XP_030531794.1">
    <property type="nucleotide sequence ID" value="XM_030675934.2"/>
</dbReference>
<keyword evidence="14" id="KW-0121">Carboxypeptidase</keyword>
<dbReference type="FunFam" id="3.40.630.10:FF:000164">
    <property type="entry name" value="Os01g0740650 protein"/>
    <property type="match status" value="1"/>
</dbReference>
<feature type="domain" description="Transferrin receptor-like dimerisation" evidence="11">
    <location>
        <begin position="564"/>
        <end position="687"/>
    </location>
</feature>
<dbReference type="GO" id="GO:0004181">
    <property type="term" value="F:metallocarboxypeptidase activity"/>
    <property type="evidence" value="ECO:0007669"/>
    <property type="project" value="UniProtKB-EC"/>
</dbReference>
<dbReference type="SUPFAM" id="SSF52025">
    <property type="entry name" value="PA domain"/>
    <property type="match status" value="1"/>
</dbReference>
<evidence type="ECO:0000256" key="2">
    <source>
        <dbReference type="ARBA" id="ARBA00022692"/>
    </source>
</evidence>
<name>A0A8B8PAW0_9MYRT</name>
<dbReference type="KEGG" id="rarg:115741909"/>
<keyword evidence="5" id="KW-0472">Membrane</keyword>
<evidence type="ECO:0000313" key="14">
    <source>
        <dbReference type="RefSeq" id="XP_030531794.1"/>
    </source>
</evidence>
<evidence type="ECO:0000256" key="1">
    <source>
        <dbReference type="ARBA" id="ARBA00005634"/>
    </source>
</evidence>
<organism evidence="13 14">
    <name type="scientific">Rhodamnia argentea</name>
    <dbReference type="NCBI Taxonomy" id="178133"/>
    <lineage>
        <taxon>Eukaryota</taxon>
        <taxon>Viridiplantae</taxon>
        <taxon>Streptophyta</taxon>
        <taxon>Embryophyta</taxon>
        <taxon>Tracheophyta</taxon>
        <taxon>Spermatophyta</taxon>
        <taxon>Magnoliopsida</taxon>
        <taxon>eudicotyledons</taxon>
        <taxon>Gunneridae</taxon>
        <taxon>Pentapetalae</taxon>
        <taxon>rosids</taxon>
        <taxon>malvids</taxon>
        <taxon>Myrtales</taxon>
        <taxon>Myrtaceae</taxon>
        <taxon>Myrtoideae</taxon>
        <taxon>Myrteae</taxon>
        <taxon>Australasian group</taxon>
        <taxon>Rhodamnia</taxon>
    </lineage>
</organism>
<comment type="similarity">
    <text evidence="1">Belongs to the peptidase M28 family. M28B subfamily.</text>
</comment>
<gene>
    <name evidence="14" type="primary">LOC115741909</name>
</gene>
<dbReference type="Proteomes" id="UP000827889">
    <property type="component" value="Chromosome 7"/>
</dbReference>
<feature type="domain" description="Peptidase M28" evidence="12">
    <location>
        <begin position="318"/>
        <end position="506"/>
    </location>
</feature>
<evidence type="ECO:0000256" key="5">
    <source>
        <dbReference type="ARBA" id="ARBA00023136"/>
    </source>
</evidence>
<evidence type="ECO:0000256" key="6">
    <source>
        <dbReference type="ARBA" id="ARBA00023180"/>
    </source>
</evidence>
<dbReference type="GeneID" id="115741909"/>
<protein>
    <recommendedName>
        <fullName evidence="9">glutamate carboxypeptidase II</fullName>
        <ecNumber evidence="9">3.4.17.21</ecNumber>
    </recommendedName>
</protein>
<comment type="subcellular location">
    <subcellularLocation>
        <location evidence="8">Endomembrane system</location>
        <topology evidence="8">Single-pass type II membrane protein</topology>
    </subcellularLocation>
</comment>
<dbReference type="CDD" id="cd08022">
    <property type="entry name" value="M28_PSMA_like"/>
    <property type="match status" value="1"/>
</dbReference>
<evidence type="ECO:0000256" key="4">
    <source>
        <dbReference type="ARBA" id="ARBA00022989"/>
    </source>
</evidence>
<dbReference type="InterPro" id="IPR007365">
    <property type="entry name" value="TFR-like_dimer_dom"/>
</dbReference>
<evidence type="ECO:0000256" key="7">
    <source>
        <dbReference type="ARBA" id="ARBA00052003"/>
    </source>
</evidence>
<evidence type="ECO:0000256" key="8">
    <source>
        <dbReference type="ARBA" id="ARBA00060399"/>
    </source>
</evidence>
<accession>A0A8B8PAW0</accession>
<keyword evidence="4" id="KW-1133">Transmembrane helix</keyword>
<dbReference type="PANTHER" id="PTHR10404:SF75">
    <property type="entry name" value="GLUTAMATE CARBOXYPEPTIDASE AMP1-RELATED"/>
    <property type="match status" value="1"/>
</dbReference>
<dbReference type="SUPFAM" id="SSF53187">
    <property type="entry name" value="Zn-dependent exopeptidases"/>
    <property type="match status" value="1"/>
</dbReference>
<keyword evidence="14" id="KW-0378">Hydrolase</keyword>
<dbReference type="GO" id="GO:0012505">
    <property type="term" value="C:endomembrane system"/>
    <property type="evidence" value="ECO:0007669"/>
    <property type="project" value="UniProtKB-SubCell"/>
</dbReference>
<dbReference type="SUPFAM" id="SSF47672">
    <property type="entry name" value="Transferrin receptor-like dimerisation domain"/>
    <property type="match status" value="1"/>
</dbReference>
<dbReference type="Pfam" id="PF04253">
    <property type="entry name" value="TFR_dimer"/>
    <property type="match status" value="1"/>
</dbReference>
<dbReference type="Gene3D" id="3.50.30.30">
    <property type="match status" value="1"/>
</dbReference>
<keyword evidence="14" id="KW-0645">Protease</keyword>
<keyword evidence="2" id="KW-0812">Transmembrane</keyword>
<dbReference type="InterPro" id="IPR039373">
    <property type="entry name" value="Peptidase_M28B"/>
</dbReference>
<dbReference type="EC" id="3.4.17.21" evidence="9"/>
<evidence type="ECO:0000259" key="10">
    <source>
        <dbReference type="Pfam" id="PF02225"/>
    </source>
</evidence>
<keyword evidence="3" id="KW-0735">Signal-anchor</keyword>
<dbReference type="InterPro" id="IPR007484">
    <property type="entry name" value="Peptidase_M28"/>
</dbReference>
<evidence type="ECO:0000313" key="13">
    <source>
        <dbReference type="Proteomes" id="UP000827889"/>
    </source>
</evidence>
<evidence type="ECO:0000259" key="12">
    <source>
        <dbReference type="Pfam" id="PF04389"/>
    </source>
</evidence>
<feature type="domain" description="PA" evidence="10">
    <location>
        <begin position="151"/>
        <end position="210"/>
    </location>
</feature>